<keyword evidence="3" id="KW-0808">Transferase</keyword>
<gene>
    <name evidence="3" type="ORF">FHS34_007488</name>
</gene>
<dbReference type="SUPFAM" id="SSF64307">
    <property type="entry name" value="SirA-like"/>
    <property type="match status" value="1"/>
</dbReference>
<dbReference type="InterPro" id="IPR001455">
    <property type="entry name" value="TusA-like"/>
</dbReference>
<dbReference type="CDD" id="cd00291">
    <property type="entry name" value="SirA_YedF_YeeD"/>
    <property type="match status" value="1"/>
</dbReference>
<evidence type="ECO:0000313" key="4">
    <source>
        <dbReference type="Proteomes" id="UP000585836"/>
    </source>
</evidence>
<organism evidence="3 4">
    <name type="scientific">Streptomyces echinatus</name>
    <dbReference type="NCBI Taxonomy" id="67293"/>
    <lineage>
        <taxon>Bacteria</taxon>
        <taxon>Bacillati</taxon>
        <taxon>Actinomycetota</taxon>
        <taxon>Actinomycetes</taxon>
        <taxon>Kitasatosporales</taxon>
        <taxon>Streptomycetaceae</taxon>
        <taxon>Streptomyces</taxon>
    </lineage>
</organism>
<dbReference type="Proteomes" id="UP000585836">
    <property type="component" value="Unassembled WGS sequence"/>
</dbReference>
<accession>A0A7W9UVS1</accession>
<keyword evidence="4" id="KW-1185">Reference proteome</keyword>
<evidence type="ECO:0000313" key="3">
    <source>
        <dbReference type="EMBL" id="MBB5931979.1"/>
    </source>
</evidence>
<feature type="domain" description="UPF0033" evidence="2">
    <location>
        <begin position="20"/>
        <end position="83"/>
    </location>
</feature>
<dbReference type="AlphaFoldDB" id="A0A7W9UVS1"/>
<dbReference type="EMBL" id="JACHJK010000020">
    <property type="protein sequence ID" value="MBB5931979.1"/>
    <property type="molecule type" value="Genomic_DNA"/>
</dbReference>
<dbReference type="GO" id="GO:0016740">
    <property type="term" value="F:transferase activity"/>
    <property type="evidence" value="ECO:0007669"/>
    <property type="project" value="UniProtKB-KW"/>
</dbReference>
<dbReference type="Pfam" id="PF01206">
    <property type="entry name" value="TusA"/>
    <property type="match status" value="1"/>
</dbReference>
<feature type="compositionally biased region" description="Basic and acidic residues" evidence="1">
    <location>
        <begin position="102"/>
        <end position="115"/>
    </location>
</feature>
<comment type="caution">
    <text evidence="3">The sequence shown here is derived from an EMBL/GenBank/DDBJ whole genome shotgun (WGS) entry which is preliminary data.</text>
</comment>
<dbReference type="RefSeq" id="WP_184973884.1">
    <property type="nucleotide sequence ID" value="NZ_BAAAWF010000110.1"/>
</dbReference>
<protein>
    <submittedName>
        <fullName evidence="3">tRNA 2-thiouridine synthesizing protein A</fullName>
        <ecNumber evidence="3">2.8.1.-</ecNumber>
    </submittedName>
</protein>
<reference evidence="3 4" key="1">
    <citation type="submission" date="2020-08" db="EMBL/GenBank/DDBJ databases">
        <title>Genomic Encyclopedia of Type Strains, Phase III (KMG-III): the genomes of soil and plant-associated and newly described type strains.</title>
        <authorList>
            <person name="Whitman W."/>
        </authorList>
    </citation>
    <scope>NUCLEOTIDE SEQUENCE [LARGE SCALE GENOMIC DNA]</scope>
    <source>
        <strain evidence="3 4">CECT 3313</strain>
    </source>
</reference>
<feature type="region of interest" description="Disordered" evidence="1">
    <location>
        <begin position="93"/>
        <end position="115"/>
    </location>
</feature>
<proteinExistence type="predicted"/>
<evidence type="ECO:0000256" key="1">
    <source>
        <dbReference type="SAM" id="MobiDB-lite"/>
    </source>
</evidence>
<evidence type="ECO:0000259" key="2">
    <source>
        <dbReference type="Pfam" id="PF01206"/>
    </source>
</evidence>
<sequence>MGQSHPSEEHPPPSTAADLTVDGTGLLCVTLLLRLRKRIDGAPPGTLVHVMATDPAAPLDLPAWCHMTGHTYLGPVPGEQPVYALRLAAGARSTRSDAPWHPVDEHSEIYAGHGE</sequence>
<dbReference type="InterPro" id="IPR036868">
    <property type="entry name" value="TusA-like_sf"/>
</dbReference>
<dbReference type="Gene3D" id="3.30.110.40">
    <property type="entry name" value="TusA-like domain"/>
    <property type="match status" value="1"/>
</dbReference>
<dbReference type="EC" id="2.8.1.-" evidence="3"/>
<name>A0A7W9UVS1_9ACTN</name>